<evidence type="ECO:0000256" key="2">
    <source>
        <dbReference type="ARBA" id="ARBA00004746"/>
    </source>
</evidence>
<dbReference type="HOGENOM" id="CLU_046586_2_2_6"/>
<dbReference type="PANTHER" id="PTHR44942">
    <property type="entry name" value="METHYLTRANSF_11 DOMAIN-CONTAINING PROTEIN"/>
    <property type="match status" value="1"/>
</dbReference>
<dbReference type="OrthoDB" id="9760689at2"/>
<keyword evidence="7 9" id="KW-0949">S-adenosyl-L-methionine</keyword>
<evidence type="ECO:0000256" key="4">
    <source>
        <dbReference type="ARBA" id="ARBA00012327"/>
    </source>
</evidence>
<evidence type="ECO:0000256" key="6">
    <source>
        <dbReference type="ARBA" id="ARBA00022679"/>
    </source>
</evidence>
<dbReference type="NCBIfam" id="TIGR02072">
    <property type="entry name" value="BioC"/>
    <property type="match status" value="1"/>
</dbReference>
<evidence type="ECO:0000256" key="1">
    <source>
        <dbReference type="ARBA" id="ARBA00000852"/>
    </source>
</evidence>
<dbReference type="EMBL" id="AAQH01000017">
    <property type="protein sequence ID" value="EAT11448.1"/>
    <property type="molecule type" value="Genomic_DNA"/>
</dbReference>
<dbReference type="EC" id="2.1.1.197" evidence="4 9"/>
<protein>
    <recommendedName>
        <fullName evidence="4 9">Malonyl-[acyl-carrier protein] O-methyltransferase</fullName>
        <shortName evidence="9">Malonyl-ACP O-methyltransferase</shortName>
        <ecNumber evidence="4 9">2.1.1.197</ecNumber>
    </recommendedName>
    <alternativeName>
        <fullName evidence="9">Biotin synthesis protein BioC</fullName>
    </alternativeName>
</protein>
<dbReference type="InterPro" id="IPR013216">
    <property type="entry name" value="Methyltransf_11"/>
</dbReference>
<keyword evidence="8 9" id="KW-0093">Biotin biosynthesis</keyword>
<organism evidence="11 12">
    <name type="scientific">Bermanella marisrubri</name>
    <dbReference type="NCBI Taxonomy" id="207949"/>
    <lineage>
        <taxon>Bacteria</taxon>
        <taxon>Pseudomonadati</taxon>
        <taxon>Pseudomonadota</taxon>
        <taxon>Gammaproteobacteria</taxon>
        <taxon>Oceanospirillales</taxon>
        <taxon>Oceanospirillaceae</taxon>
        <taxon>Bermanella</taxon>
    </lineage>
</organism>
<dbReference type="GO" id="GO:0102130">
    <property type="term" value="F:malonyl-CoA methyltransferase activity"/>
    <property type="evidence" value="ECO:0007669"/>
    <property type="project" value="UniProtKB-EC"/>
</dbReference>
<comment type="pathway">
    <text evidence="2 9">Cofactor biosynthesis; biotin biosynthesis.</text>
</comment>
<keyword evidence="6 9" id="KW-0808">Transferase</keyword>
<gene>
    <name evidence="9" type="primary">bioC</name>
    <name evidence="11" type="ORF">RED65_04555</name>
</gene>
<feature type="domain" description="Methyltransferase type 11" evidence="10">
    <location>
        <begin position="55"/>
        <end position="148"/>
    </location>
</feature>
<keyword evidence="12" id="KW-1185">Reference proteome</keyword>
<comment type="similarity">
    <text evidence="3 9">Belongs to the methyltransferase superfamily.</text>
</comment>
<dbReference type="Proteomes" id="UP000004263">
    <property type="component" value="Unassembled WGS sequence"/>
</dbReference>
<dbReference type="GO" id="GO:0010340">
    <property type="term" value="F:carboxyl-O-methyltransferase activity"/>
    <property type="evidence" value="ECO:0007669"/>
    <property type="project" value="UniProtKB-UniRule"/>
</dbReference>
<dbReference type="STRING" id="207949.RED65_04555"/>
<comment type="function">
    <text evidence="9">Converts the free carboxyl group of a malonyl-thioester to its methyl ester by transfer of a methyl group from S-adenosyl-L-methionine (SAM). It allows to synthesize pimeloyl-ACP via the fatty acid synthetic pathway.</text>
</comment>
<comment type="catalytic activity">
    <reaction evidence="1 9">
        <text>malonyl-[ACP] + S-adenosyl-L-methionine = malonyl-[ACP] methyl ester + S-adenosyl-L-homocysteine</text>
        <dbReference type="Rhea" id="RHEA:17105"/>
        <dbReference type="Rhea" id="RHEA-COMP:9623"/>
        <dbReference type="Rhea" id="RHEA-COMP:9954"/>
        <dbReference type="ChEBI" id="CHEBI:57856"/>
        <dbReference type="ChEBI" id="CHEBI:59789"/>
        <dbReference type="ChEBI" id="CHEBI:78449"/>
        <dbReference type="ChEBI" id="CHEBI:78845"/>
        <dbReference type="EC" id="2.1.1.197"/>
    </reaction>
</comment>
<dbReference type="SUPFAM" id="SSF53335">
    <property type="entry name" value="S-adenosyl-L-methionine-dependent methyltransferases"/>
    <property type="match status" value="1"/>
</dbReference>
<evidence type="ECO:0000256" key="5">
    <source>
        <dbReference type="ARBA" id="ARBA00022603"/>
    </source>
</evidence>
<dbReference type="InterPro" id="IPR029063">
    <property type="entry name" value="SAM-dependent_MTases_sf"/>
</dbReference>
<evidence type="ECO:0000256" key="3">
    <source>
        <dbReference type="ARBA" id="ARBA00008361"/>
    </source>
</evidence>
<keyword evidence="5 9" id="KW-0489">Methyltransferase</keyword>
<dbReference type="InterPro" id="IPR051052">
    <property type="entry name" value="Diverse_substrate_MTase"/>
</dbReference>
<dbReference type="UniPathway" id="UPA00078"/>
<dbReference type="GO" id="GO:0008757">
    <property type="term" value="F:S-adenosylmethionine-dependent methyltransferase activity"/>
    <property type="evidence" value="ECO:0007669"/>
    <property type="project" value="InterPro"/>
</dbReference>
<comment type="caution">
    <text evidence="11">The sequence shown here is derived from an EMBL/GenBank/DDBJ whole genome shotgun (WGS) entry which is preliminary data.</text>
</comment>
<accession>Q1MZV9</accession>
<evidence type="ECO:0000256" key="7">
    <source>
        <dbReference type="ARBA" id="ARBA00022691"/>
    </source>
</evidence>
<dbReference type="CDD" id="cd02440">
    <property type="entry name" value="AdoMet_MTases"/>
    <property type="match status" value="1"/>
</dbReference>
<dbReference type="AlphaFoldDB" id="Q1MZV9"/>
<dbReference type="GO" id="GO:0032259">
    <property type="term" value="P:methylation"/>
    <property type="evidence" value="ECO:0007669"/>
    <property type="project" value="UniProtKB-KW"/>
</dbReference>
<dbReference type="RefSeq" id="WP_007016521.1">
    <property type="nucleotide sequence ID" value="NZ_AAQH01000017.1"/>
</dbReference>
<dbReference type="PANTHER" id="PTHR44942:SF4">
    <property type="entry name" value="METHYLTRANSFERASE TYPE 11 DOMAIN-CONTAINING PROTEIN"/>
    <property type="match status" value="1"/>
</dbReference>
<evidence type="ECO:0000313" key="12">
    <source>
        <dbReference type="Proteomes" id="UP000004263"/>
    </source>
</evidence>
<evidence type="ECO:0000259" key="10">
    <source>
        <dbReference type="Pfam" id="PF08241"/>
    </source>
</evidence>
<reference evidence="11 12" key="1">
    <citation type="submission" date="2006-03" db="EMBL/GenBank/DDBJ databases">
        <authorList>
            <person name="Pinhassi J."/>
            <person name="Pedros-Alio C."/>
            <person name="Ferriera S."/>
            <person name="Johnson J."/>
            <person name="Kravitz S."/>
            <person name="Halpern A."/>
            <person name="Remington K."/>
            <person name="Beeson K."/>
            <person name="Tran B."/>
            <person name="Rogers Y.-H."/>
            <person name="Friedman R."/>
            <person name="Venter J.C."/>
        </authorList>
    </citation>
    <scope>NUCLEOTIDE SEQUENCE [LARGE SCALE GENOMIC DNA]</scope>
    <source>
        <strain evidence="11 12">RED65</strain>
    </source>
</reference>
<dbReference type="Pfam" id="PF08241">
    <property type="entry name" value="Methyltransf_11"/>
    <property type="match status" value="1"/>
</dbReference>
<dbReference type="Gene3D" id="3.40.50.150">
    <property type="entry name" value="Vaccinia Virus protein VP39"/>
    <property type="match status" value="1"/>
</dbReference>
<proteinExistence type="inferred from homology"/>
<evidence type="ECO:0000256" key="9">
    <source>
        <dbReference type="HAMAP-Rule" id="MF_00835"/>
    </source>
</evidence>
<dbReference type="InterPro" id="IPR011814">
    <property type="entry name" value="BioC"/>
</dbReference>
<dbReference type="GO" id="GO:0009102">
    <property type="term" value="P:biotin biosynthetic process"/>
    <property type="evidence" value="ECO:0007669"/>
    <property type="project" value="UniProtKB-UniRule"/>
</dbReference>
<dbReference type="HAMAP" id="MF_00835">
    <property type="entry name" value="BioC"/>
    <property type="match status" value="1"/>
</dbReference>
<sequence>MLDKQAVAKSFGKAAHEYDEYARIQHRIADALLKKCEPLAPDESNSDLCNHHTVLDLGCGTGYCLPKLRQCFKSSTIKGADLSEGMLAYAKQTYPMFEYSIADAEALPFEHESISLIFSNFAVQWCDSFSQVLNEQYRVLKPGGHLVLSTLVEGTLRELKQAWSKVDQRQHVNSFETQQNVEQAISESCFEEIDVTFRDEVEFYPDIRSLTDSLKRIGAHNVTQGRNRSLTTPKQLKAFMQAFEEYRQEEGLPARYHVASIVLRKPN</sequence>
<name>Q1MZV9_9GAMM</name>
<evidence type="ECO:0000256" key="8">
    <source>
        <dbReference type="ARBA" id="ARBA00022756"/>
    </source>
</evidence>
<evidence type="ECO:0000313" key="11">
    <source>
        <dbReference type="EMBL" id="EAT11448.1"/>
    </source>
</evidence>